<sequence length="69" mass="7848">MTNQSKYFIHFFTQVLGRVQLKIRGRLTLQKKISGKSEIFDFVDAPSSERLGLSRPIVEESSVVYDAKG</sequence>
<accession>A0A540UVX2</accession>
<dbReference type="EMBL" id="VIEK01000010">
    <property type="protein sequence ID" value="TQE88193.1"/>
    <property type="molecule type" value="Genomic_DNA"/>
</dbReference>
<proteinExistence type="predicted"/>
<reference evidence="1 2" key="1">
    <citation type="submission" date="2019-06" db="EMBL/GenBank/DDBJ databases">
        <title>Comprehensive assessment of Oxford Nanopore MinION sequencing for bacterial characterization and routine diagnosis.</title>
        <authorList>
            <person name="Tan S."/>
            <person name="Dvorak C.M.T."/>
            <person name="Gebhart C."/>
            <person name="Estrada A."/>
            <person name="Marthaler D.G."/>
            <person name="Murtaugh M.P."/>
        </authorList>
    </citation>
    <scope>NUCLEOTIDE SEQUENCE [LARGE SCALE GENOMIC DNA]</scope>
    <source>
        <strain evidence="1 2">2017UMN1435.21</strain>
    </source>
</reference>
<comment type="caution">
    <text evidence="1">The sequence shown here is derived from an EMBL/GenBank/DDBJ whole genome shotgun (WGS) entry which is preliminary data.</text>
</comment>
<name>A0A540UVX2_STRSU</name>
<protein>
    <submittedName>
        <fullName evidence="1">Uncharacterized protein</fullName>
    </submittedName>
</protein>
<dbReference type="AlphaFoldDB" id="A0A540UVX2"/>
<dbReference type="Proteomes" id="UP000315224">
    <property type="component" value="Unassembled WGS sequence"/>
</dbReference>
<evidence type="ECO:0000313" key="2">
    <source>
        <dbReference type="Proteomes" id="UP000315224"/>
    </source>
</evidence>
<organism evidence="1 2">
    <name type="scientific">Streptococcus suis</name>
    <dbReference type="NCBI Taxonomy" id="1307"/>
    <lineage>
        <taxon>Bacteria</taxon>
        <taxon>Bacillati</taxon>
        <taxon>Bacillota</taxon>
        <taxon>Bacilli</taxon>
        <taxon>Lactobacillales</taxon>
        <taxon>Streptococcaceae</taxon>
        <taxon>Streptococcus</taxon>
    </lineage>
</organism>
<evidence type="ECO:0000313" key="1">
    <source>
        <dbReference type="EMBL" id="TQE88193.1"/>
    </source>
</evidence>
<gene>
    <name evidence="1" type="ORF">FH692_07035</name>
</gene>